<gene>
    <name evidence="1" type="ORF">VCS650_LOCUS43296</name>
</gene>
<comment type="caution">
    <text evidence="1">The sequence shown here is derived from an EMBL/GenBank/DDBJ whole genome shotgun (WGS) entry which is preliminary data.</text>
</comment>
<sequence>MNVAKSKPQCTDPVVKLSSNKFRYL</sequence>
<proteinExistence type="predicted"/>
<accession>A0A815USG8</accession>
<dbReference type="EMBL" id="CAJNON010003153">
    <property type="protein sequence ID" value="CAF1521491.1"/>
    <property type="molecule type" value="Genomic_DNA"/>
</dbReference>
<protein>
    <submittedName>
        <fullName evidence="1">Uncharacterized protein</fullName>
    </submittedName>
</protein>
<evidence type="ECO:0000313" key="2">
    <source>
        <dbReference type="Proteomes" id="UP000663891"/>
    </source>
</evidence>
<reference evidence="1" key="1">
    <citation type="submission" date="2021-02" db="EMBL/GenBank/DDBJ databases">
        <authorList>
            <person name="Nowell W R."/>
        </authorList>
    </citation>
    <scope>NUCLEOTIDE SEQUENCE</scope>
</reference>
<dbReference type="AlphaFoldDB" id="A0A815USG8"/>
<name>A0A815USG8_9BILA</name>
<feature type="non-terminal residue" evidence="1">
    <location>
        <position position="1"/>
    </location>
</feature>
<evidence type="ECO:0000313" key="1">
    <source>
        <dbReference type="EMBL" id="CAF1521491.1"/>
    </source>
</evidence>
<dbReference type="Proteomes" id="UP000663891">
    <property type="component" value="Unassembled WGS sequence"/>
</dbReference>
<organism evidence="1 2">
    <name type="scientific">Adineta steineri</name>
    <dbReference type="NCBI Taxonomy" id="433720"/>
    <lineage>
        <taxon>Eukaryota</taxon>
        <taxon>Metazoa</taxon>
        <taxon>Spiralia</taxon>
        <taxon>Gnathifera</taxon>
        <taxon>Rotifera</taxon>
        <taxon>Eurotatoria</taxon>
        <taxon>Bdelloidea</taxon>
        <taxon>Adinetida</taxon>
        <taxon>Adinetidae</taxon>
        <taxon>Adineta</taxon>
    </lineage>
</organism>
<feature type="non-terminal residue" evidence="1">
    <location>
        <position position="25"/>
    </location>
</feature>